<dbReference type="PANTHER" id="PTHR46781:SF2">
    <property type="entry name" value="ALPHA 1,4-GLYCOSYLTRANSFERASE FAMILY PROTEIN"/>
    <property type="match status" value="1"/>
</dbReference>
<keyword evidence="2" id="KW-0812">Transmembrane</keyword>
<dbReference type="Gene3D" id="3.90.550.20">
    <property type="match status" value="1"/>
</dbReference>
<dbReference type="InterPro" id="IPR029044">
    <property type="entry name" value="Nucleotide-diphossugar_trans"/>
</dbReference>
<keyword evidence="2" id="KW-1133">Transmembrane helix</keyword>
<keyword evidence="5" id="KW-1185">Reference proteome</keyword>
<dbReference type="InterPro" id="IPR007652">
    <property type="entry name" value="A1-4-GlycosylTfrase_dom"/>
</dbReference>
<dbReference type="Proteomes" id="UP001154282">
    <property type="component" value="Unassembled WGS sequence"/>
</dbReference>
<feature type="domain" description="Alpha 1,4-glycosyltransferase" evidence="3">
    <location>
        <begin position="281"/>
        <end position="404"/>
    </location>
</feature>
<accession>A0AAV0L0Q0</accession>
<dbReference type="EMBL" id="CAMGYJ010000006">
    <property type="protein sequence ID" value="CAI0427442.1"/>
    <property type="molecule type" value="Genomic_DNA"/>
</dbReference>
<keyword evidence="2" id="KW-0472">Membrane</keyword>
<organism evidence="4 5">
    <name type="scientific">Linum tenue</name>
    <dbReference type="NCBI Taxonomy" id="586396"/>
    <lineage>
        <taxon>Eukaryota</taxon>
        <taxon>Viridiplantae</taxon>
        <taxon>Streptophyta</taxon>
        <taxon>Embryophyta</taxon>
        <taxon>Tracheophyta</taxon>
        <taxon>Spermatophyta</taxon>
        <taxon>Magnoliopsida</taxon>
        <taxon>eudicotyledons</taxon>
        <taxon>Gunneridae</taxon>
        <taxon>Pentapetalae</taxon>
        <taxon>rosids</taxon>
        <taxon>fabids</taxon>
        <taxon>Malpighiales</taxon>
        <taxon>Linaceae</taxon>
        <taxon>Linum</taxon>
    </lineage>
</organism>
<evidence type="ECO:0000256" key="1">
    <source>
        <dbReference type="SAM" id="MobiDB-lite"/>
    </source>
</evidence>
<evidence type="ECO:0000259" key="3">
    <source>
        <dbReference type="Pfam" id="PF04572"/>
    </source>
</evidence>
<dbReference type="AlphaFoldDB" id="A0AAV0L0Q0"/>
<sequence>MGKPIIENRVLYYPVKPLAFFSVIFILTVYLVRTSMITTTAVPLPSSPSSEPHHRRRRIIKSSSSSSDEDSGQYPETYLVPPTNLTTQDRINWFRSNLPAFQILKSDNLTSRFHNRARRFLLRNRCELRFFMTWISPATSFGNREFLAMESLFKSNPDGCLVLVSRSLDSRSGRGILKPLLDRGFRAAAFAPDLSNLLRGTPAERWFEDMKTGEKDPGEIPLPQNLSNLVRLAVLYKYGGVYLDTDFIVMKSFRGLRNSIGAQSADSTEKWTRLNNAVLVFDKSHPLLLDFMAEFAATFDGSRWGHNGPYLVSRVVDRVGNGSSGRRNFTIMPPMAFYPAYWSKIGGYFRKPATKSDSRWVSAKLIQLSGKTFAVHLWNKESRNFRIEEGSILWSLISRHCIICQGIYR</sequence>
<evidence type="ECO:0000313" key="5">
    <source>
        <dbReference type="Proteomes" id="UP001154282"/>
    </source>
</evidence>
<dbReference type="PANTHER" id="PTHR46781">
    <property type="entry name" value="ALPHA 1,4-GLYCOSYLTRANSFERASE FAMILY PROTEIN"/>
    <property type="match status" value="1"/>
</dbReference>
<dbReference type="Pfam" id="PF04488">
    <property type="entry name" value="Gly_transf_sug"/>
    <property type="match status" value="1"/>
</dbReference>
<proteinExistence type="predicted"/>
<name>A0AAV0L0Q0_9ROSI</name>
<dbReference type="Pfam" id="PF04572">
    <property type="entry name" value="Gb3_synth"/>
    <property type="match status" value="1"/>
</dbReference>
<dbReference type="SUPFAM" id="SSF53448">
    <property type="entry name" value="Nucleotide-diphospho-sugar transferases"/>
    <property type="match status" value="1"/>
</dbReference>
<feature type="region of interest" description="Disordered" evidence="1">
    <location>
        <begin position="42"/>
        <end position="79"/>
    </location>
</feature>
<comment type="caution">
    <text evidence="4">The sequence shown here is derived from an EMBL/GenBank/DDBJ whole genome shotgun (WGS) entry which is preliminary data.</text>
</comment>
<feature type="transmembrane region" description="Helical" evidence="2">
    <location>
        <begin position="12"/>
        <end position="32"/>
    </location>
</feature>
<evidence type="ECO:0000313" key="4">
    <source>
        <dbReference type="EMBL" id="CAI0427442.1"/>
    </source>
</evidence>
<protein>
    <recommendedName>
        <fullName evidence="3">Alpha 1,4-glycosyltransferase domain-containing protein</fullName>
    </recommendedName>
</protein>
<reference evidence="4" key="1">
    <citation type="submission" date="2022-08" db="EMBL/GenBank/DDBJ databases">
        <authorList>
            <person name="Gutierrez-Valencia J."/>
        </authorList>
    </citation>
    <scope>NUCLEOTIDE SEQUENCE</scope>
</reference>
<dbReference type="InterPro" id="IPR044789">
    <property type="entry name" value="Put_A1-4-GlycosylTfrase_plant"/>
</dbReference>
<dbReference type="InterPro" id="IPR007577">
    <property type="entry name" value="GlycoTrfase_DXD_sugar-bd_CS"/>
</dbReference>
<evidence type="ECO:0000256" key="2">
    <source>
        <dbReference type="SAM" id="Phobius"/>
    </source>
</evidence>
<gene>
    <name evidence="4" type="ORF">LITE_LOCUS21206</name>
</gene>